<dbReference type="Gene3D" id="3.40.50.980">
    <property type="match status" value="2"/>
</dbReference>
<dbReference type="RefSeq" id="WP_015155653.1">
    <property type="nucleotide sequence ID" value="NC_019695.1"/>
</dbReference>
<dbReference type="SUPFAM" id="SSF56801">
    <property type="entry name" value="Acetyl-CoA synthetase-like"/>
    <property type="match status" value="1"/>
</dbReference>
<dbReference type="PANTHER" id="PTHR45527:SF10">
    <property type="entry name" value="PYOCHELIN SYNTHASE PCHF"/>
    <property type="match status" value="1"/>
</dbReference>
<dbReference type="InterPro" id="IPR036736">
    <property type="entry name" value="ACP-like_sf"/>
</dbReference>
<evidence type="ECO:0000256" key="2">
    <source>
        <dbReference type="ARBA" id="ARBA00004924"/>
    </source>
</evidence>
<keyword evidence="7" id="KW-0677">Repeat</keyword>
<dbReference type="FunFam" id="3.30.300.30:FF:000010">
    <property type="entry name" value="Enterobactin synthetase component F"/>
    <property type="match status" value="1"/>
</dbReference>
<keyword evidence="11" id="KW-1185">Reference proteome</keyword>
<dbReference type="HOGENOM" id="CLU_000022_2_2_3"/>
<evidence type="ECO:0000313" key="11">
    <source>
        <dbReference type="Proteomes" id="UP000010384"/>
    </source>
</evidence>
<evidence type="ECO:0000256" key="4">
    <source>
        <dbReference type="ARBA" id="ARBA00022450"/>
    </source>
</evidence>
<dbReference type="FunFam" id="3.30.559.10:FF:000023">
    <property type="entry name" value="Non-ribosomal peptide synthetase"/>
    <property type="match status" value="1"/>
</dbReference>
<dbReference type="GO" id="GO:0005737">
    <property type="term" value="C:cytoplasm"/>
    <property type="evidence" value="ECO:0007669"/>
    <property type="project" value="TreeGrafter"/>
</dbReference>
<dbReference type="PANTHER" id="PTHR45527">
    <property type="entry name" value="NONRIBOSOMAL PEPTIDE SYNTHETASE"/>
    <property type="match status" value="1"/>
</dbReference>
<dbReference type="GO" id="GO:0031177">
    <property type="term" value="F:phosphopantetheine binding"/>
    <property type="evidence" value="ECO:0007669"/>
    <property type="project" value="TreeGrafter"/>
</dbReference>
<dbReference type="KEGG" id="cthe:Chro_3664"/>
<dbReference type="GO" id="GO:0044550">
    <property type="term" value="P:secondary metabolite biosynthetic process"/>
    <property type="evidence" value="ECO:0007669"/>
    <property type="project" value="UniProtKB-ARBA"/>
</dbReference>
<keyword evidence="8" id="KW-0045">Antibiotic biosynthesis</keyword>
<dbReference type="CDD" id="cd12114">
    <property type="entry name" value="A_NRPS_TlmIV_like"/>
    <property type="match status" value="1"/>
</dbReference>
<dbReference type="PATRIC" id="fig|251229.3.peg.4274"/>
<dbReference type="STRING" id="251229.Chro_3664"/>
<dbReference type="Pfam" id="PF00501">
    <property type="entry name" value="AMP-binding"/>
    <property type="match status" value="1"/>
</dbReference>
<dbReference type="SUPFAM" id="SSF52777">
    <property type="entry name" value="CoA-dependent acyltransferases"/>
    <property type="match status" value="4"/>
</dbReference>
<dbReference type="GO" id="GO:0008610">
    <property type="term" value="P:lipid biosynthetic process"/>
    <property type="evidence" value="ECO:0007669"/>
    <property type="project" value="UniProtKB-ARBA"/>
</dbReference>
<dbReference type="InterPro" id="IPR000873">
    <property type="entry name" value="AMP-dep_synth/lig_dom"/>
</dbReference>
<dbReference type="FunFam" id="3.40.50.980:FF:000001">
    <property type="entry name" value="Non-ribosomal peptide synthetase"/>
    <property type="match status" value="1"/>
</dbReference>
<evidence type="ECO:0000256" key="8">
    <source>
        <dbReference type="ARBA" id="ARBA00023194"/>
    </source>
</evidence>
<dbReference type="InterPro" id="IPR009081">
    <property type="entry name" value="PP-bd_ACP"/>
</dbReference>
<evidence type="ECO:0000256" key="1">
    <source>
        <dbReference type="ARBA" id="ARBA00001957"/>
    </source>
</evidence>
<reference evidence="10 11" key="1">
    <citation type="submission" date="2012-06" db="EMBL/GenBank/DDBJ databases">
        <title>Finished chromosome of genome of Chroococcidiopsis thermalis PCC 7203.</title>
        <authorList>
            <consortium name="US DOE Joint Genome Institute"/>
            <person name="Gugger M."/>
            <person name="Coursin T."/>
            <person name="Rippka R."/>
            <person name="Tandeau De Marsac N."/>
            <person name="Huntemann M."/>
            <person name="Wei C.-L."/>
            <person name="Han J."/>
            <person name="Detter J.C."/>
            <person name="Han C."/>
            <person name="Tapia R."/>
            <person name="Davenport K."/>
            <person name="Daligault H."/>
            <person name="Erkkila T."/>
            <person name="Gu W."/>
            <person name="Munk A.C.C."/>
            <person name="Teshima H."/>
            <person name="Xu Y."/>
            <person name="Chain P."/>
            <person name="Chen A."/>
            <person name="Krypides N."/>
            <person name="Mavromatis K."/>
            <person name="Markowitz V."/>
            <person name="Szeto E."/>
            <person name="Ivanova N."/>
            <person name="Mikhailova N."/>
            <person name="Ovchinnikova G."/>
            <person name="Pagani I."/>
            <person name="Pati A."/>
            <person name="Goodwin L."/>
            <person name="Peters L."/>
            <person name="Pitluck S."/>
            <person name="Woyke T."/>
            <person name="Kerfeld C."/>
        </authorList>
    </citation>
    <scope>NUCLEOTIDE SEQUENCE [LARGE SCALE GENOMIC DNA]</scope>
    <source>
        <strain evidence="10 11">PCC 7203</strain>
    </source>
</reference>
<dbReference type="Gene3D" id="3.30.559.30">
    <property type="entry name" value="Nonribosomal peptide synthetase, condensation domain"/>
    <property type="match status" value="2"/>
</dbReference>
<evidence type="ECO:0000256" key="3">
    <source>
        <dbReference type="ARBA" id="ARBA00006432"/>
    </source>
</evidence>
<evidence type="ECO:0000256" key="7">
    <source>
        <dbReference type="ARBA" id="ARBA00022737"/>
    </source>
</evidence>
<dbReference type="GO" id="GO:0043041">
    <property type="term" value="P:amino acid activation for nonribosomal peptide biosynthetic process"/>
    <property type="evidence" value="ECO:0007669"/>
    <property type="project" value="TreeGrafter"/>
</dbReference>
<evidence type="ECO:0000256" key="6">
    <source>
        <dbReference type="ARBA" id="ARBA00022598"/>
    </source>
</evidence>
<keyword evidence="5" id="KW-0597">Phosphoprotein</keyword>
<accession>K9U4D3</accession>
<dbReference type="InterPro" id="IPR010071">
    <property type="entry name" value="AA_adenyl_dom"/>
</dbReference>
<dbReference type="OrthoDB" id="9765680at2"/>
<dbReference type="FunFam" id="3.40.50.12780:FF:000012">
    <property type="entry name" value="Non-ribosomal peptide synthetase"/>
    <property type="match status" value="1"/>
</dbReference>
<keyword evidence="4" id="KW-0596">Phosphopantetheine</keyword>
<gene>
    <name evidence="10" type="ORF">Chro_3664</name>
</gene>
<dbReference type="Gene3D" id="3.30.559.10">
    <property type="entry name" value="Chloramphenicol acetyltransferase-like domain"/>
    <property type="match status" value="2"/>
</dbReference>
<dbReference type="eggNOG" id="COG1020">
    <property type="taxonomic scope" value="Bacteria"/>
</dbReference>
<dbReference type="FunFam" id="1.10.1200.10:FF:000005">
    <property type="entry name" value="Nonribosomal peptide synthetase 1"/>
    <property type="match status" value="1"/>
</dbReference>
<dbReference type="CDD" id="cd19534">
    <property type="entry name" value="E_NRPS"/>
    <property type="match status" value="1"/>
</dbReference>
<dbReference type="SUPFAM" id="SSF47336">
    <property type="entry name" value="ACP-like"/>
    <property type="match status" value="1"/>
</dbReference>
<dbReference type="InterPro" id="IPR023213">
    <property type="entry name" value="CAT-like_dom_sf"/>
</dbReference>
<name>K9U4D3_CHRTP</name>
<organism evidence="10 11">
    <name type="scientific">Chroococcidiopsis thermalis (strain PCC 7203)</name>
    <dbReference type="NCBI Taxonomy" id="251229"/>
    <lineage>
        <taxon>Bacteria</taxon>
        <taxon>Bacillati</taxon>
        <taxon>Cyanobacteriota</taxon>
        <taxon>Cyanophyceae</taxon>
        <taxon>Chroococcidiopsidales</taxon>
        <taxon>Chroococcidiopsidaceae</taxon>
        <taxon>Chroococcidiopsis</taxon>
    </lineage>
</organism>
<evidence type="ECO:0000259" key="9">
    <source>
        <dbReference type="PROSITE" id="PS50075"/>
    </source>
</evidence>
<dbReference type="PROSITE" id="PS00455">
    <property type="entry name" value="AMP_BINDING"/>
    <property type="match status" value="1"/>
</dbReference>
<comment type="cofactor">
    <cofactor evidence="1">
        <name>pantetheine 4'-phosphate</name>
        <dbReference type="ChEBI" id="CHEBI:47942"/>
    </cofactor>
</comment>
<dbReference type="InterPro" id="IPR010060">
    <property type="entry name" value="NRPS_synth"/>
</dbReference>
<dbReference type="CDD" id="cd19535">
    <property type="entry name" value="Cyc_NRPS"/>
    <property type="match status" value="1"/>
</dbReference>
<dbReference type="GO" id="GO:0016874">
    <property type="term" value="F:ligase activity"/>
    <property type="evidence" value="ECO:0007669"/>
    <property type="project" value="UniProtKB-KW"/>
</dbReference>
<dbReference type="InterPro" id="IPR025110">
    <property type="entry name" value="AMP-bd_C"/>
</dbReference>
<feature type="domain" description="Carrier" evidence="9">
    <location>
        <begin position="1010"/>
        <end position="1084"/>
    </location>
</feature>
<dbReference type="PROSITE" id="PS50075">
    <property type="entry name" value="CARRIER"/>
    <property type="match status" value="1"/>
</dbReference>
<dbReference type="NCBIfam" id="TIGR01720">
    <property type="entry name" value="NRPS-para261"/>
    <property type="match status" value="1"/>
</dbReference>
<evidence type="ECO:0000256" key="5">
    <source>
        <dbReference type="ARBA" id="ARBA00022553"/>
    </source>
</evidence>
<dbReference type="GO" id="GO:0017000">
    <property type="term" value="P:antibiotic biosynthetic process"/>
    <property type="evidence" value="ECO:0007669"/>
    <property type="project" value="UniProtKB-KW"/>
</dbReference>
<keyword evidence="6" id="KW-0436">Ligase</keyword>
<proteinExistence type="inferred from homology"/>
<dbReference type="Gene3D" id="1.10.1200.10">
    <property type="entry name" value="ACP-like"/>
    <property type="match status" value="1"/>
</dbReference>
<dbReference type="InterPro" id="IPR057737">
    <property type="entry name" value="Condensation_MtbB-like"/>
</dbReference>
<dbReference type="Pfam" id="PF13193">
    <property type="entry name" value="AMP-binding_C"/>
    <property type="match status" value="1"/>
</dbReference>
<sequence length="1537" mass="172449">MSMGGLSAEQRQLLMYLLEEEDIQSQQRSLPSLRADLEGRYQPFPLTDIQQAYLIGRNDTFEIGNVSCQGYTEFESDNLDLERYNLALQRLIERHDMLRAIVHPHGQQQILASVPAYQIPVVDLRGQSSEKVAAQLEAIRQRMSHQVLPTDRCPLFEICASRLDDRRTRIHFSIDALIADQWSLQILFQELDALYQNPDAALSPIEISFRDYVLTELSLQTEEFYQRAKEYWLNRIPTLPPAPDLPLAQNPALLTKPKFQRMSATLSPPQWMQLKNRAKKAGITPSGILLTAFVDILKFWGKTSKFTLNLTLFNRLPLHPQVNQLVGDFTSMTLLEVKESAPATFAERARSLQEQLWADLEYRHFSGVRVLRELSRSQGGKTKAIAPIVFTSTLTLDNLSQDNTAIANQTGETVYGITQTPQVWLDHQVFEQAGTLVFNWDVVAELFPPGLLDDMFSAYCHLLQRLADEEEAWHQTTSLVPVDLAQRQAINSTTAPIPAGLLHTLFARQVEARSHQLAVVTPNRTFTYAELFHLTNQLGRRLRQLGARPNQLVAVVMEKGWEQVVAVLGILTAGAAYLPIDPSLPQERQWYLLEQGEVRIILTQSQWDSALEFPEGTIRLCVDTQELAGESDRPLEPLQQQTDLAYVIYTSGSTGTPKGVAIDHRGAINTIVDINQRFNVRSQDRVLALSSLSFDLSVYDIFGTLAAGGTIVIPEASATKDPSRWAEIILQEQVTVWNSVPALMQMLVDYAAVRAEVNLTSVRLVLLSGDWIPLGLPDRIMAASEKAQVISLGGATEASIWSILYPIQQVNPAWKSIPYGCPMTNQQFHILDRNLEPVPVWVPGQLYIGGVGLAKGYWRDREKTANNFIIHPITKERLYRTGDLGYYLPDGNICFIGREDFQVKIQGYRIELGEIETALELHPAVAHAVVAAVSEQQSHKRLVAYVVPGEQPAPTDEELRQFLSQKLPAYMMPSSFVLLNTLPLTPNGKVDRQSLPIPGEIVELEKGFVPPRTSIEKTLAQIWSKLLHLEQVGIYDNFFNLGGDSIVGIQAIAQADRAGIQLTPRQLFASPTIAELAAVADLTPAIPASQQPVTGLVPLAPIQLWLLEQNLPNPHHWNLSLLLQQQKLDASLLETACQHLLCHHDALRLRCVEKSGWQQYNQALGETVAFERIDLSQLPENERSPAIEAAAAKLQTTLNMSSGPLIRFALFDLGSQHGDRMAIAAHHLGIDGVSLRILIEDLQTAYQQLSQGEAIQLPPKTTSYQQWTRKLTEYAQSAQMQQELDYWLKALMRQSDRLPVDYSLGKNTESSTRVVSGFLDVKDSQALLRELPITYGVQIQEVLLSALLHVISQWTGKNSILLDLMAHGREDILADVDLSRTVGWFTTIYPVFFQLGNAHSPEQALQPVKQQLRQVPNRGIGYSLLRYLALEPNISEQLRTLPEAEIAFNYIGQTNQHFSDTSLFQLAPESTGSNFDPQGIRKHLLAVVAKIGSGKLQFEWIYSENFYQRATIENLSEKFVDTLRSLVLTRKEFTHES</sequence>
<dbReference type="InterPro" id="IPR020845">
    <property type="entry name" value="AMP-binding_CS"/>
</dbReference>
<dbReference type="Proteomes" id="UP000010384">
    <property type="component" value="Chromosome"/>
</dbReference>
<dbReference type="FunFam" id="3.30.559.30:FF:000006">
    <property type="entry name" value="Yersiniabactin polyketide/non-ribosomal peptide synthetase"/>
    <property type="match status" value="1"/>
</dbReference>
<comment type="pathway">
    <text evidence="2">Siderophore biosynthesis.</text>
</comment>
<dbReference type="Gene3D" id="3.30.300.30">
    <property type="match status" value="1"/>
</dbReference>
<dbReference type="Pfam" id="PF00668">
    <property type="entry name" value="Condensation"/>
    <property type="match status" value="2"/>
</dbReference>
<dbReference type="EMBL" id="CP003597">
    <property type="protein sequence ID" value="AFY89109.1"/>
    <property type="molecule type" value="Genomic_DNA"/>
</dbReference>
<evidence type="ECO:0000313" key="10">
    <source>
        <dbReference type="EMBL" id="AFY89109.1"/>
    </source>
</evidence>
<dbReference type="InParanoid" id="K9U4D3"/>
<dbReference type="Gene3D" id="2.30.38.10">
    <property type="entry name" value="Luciferase, Domain 3"/>
    <property type="match status" value="1"/>
</dbReference>
<protein>
    <submittedName>
        <fullName evidence="10">Amino acid adenylation domain protein</fullName>
    </submittedName>
</protein>
<dbReference type="NCBIfam" id="TIGR01733">
    <property type="entry name" value="AA-adenyl-dom"/>
    <property type="match status" value="1"/>
</dbReference>
<comment type="similarity">
    <text evidence="3">Belongs to the ATP-dependent AMP-binding enzyme family.</text>
</comment>
<dbReference type="InterPro" id="IPR001242">
    <property type="entry name" value="Condensation_dom"/>
</dbReference>
<dbReference type="Pfam" id="PF00550">
    <property type="entry name" value="PP-binding"/>
    <property type="match status" value="1"/>
</dbReference>
<dbReference type="InterPro" id="IPR045851">
    <property type="entry name" value="AMP-bd_C_sf"/>
</dbReference>